<dbReference type="OrthoDB" id="5814630at2759"/>
<evidence type="ECO:0000256" key="1">
    <source>
        <dbReference type="SAM" id="Phobius"/>
    </source>
</evidence>
<evidence type="ECO:0000313" key="2">
    <source>
        <dbReference type="EMBL" id="EFO22195.1"/>
    </source>
</evidence>
<protein>
    <submittedName>
        <fullName evidence="2">Uncharacterized protein</fullName>
    </submittedName>
</protein>
<accession>A0A1S0TY79</accession>
<feature type="transmembrane region" description="Helical" evidence="1">
    <location>
        <begin position="75"/>
        <end position="93"/>
    </location>
</feature>
<sequence>MEWTIRELVEPERFDAQNSEIYDVLFLEKRSCTKIPFVVGIIVCGIEWSFGVIFLPLYSLHMSLHFSSLKDELLQLLYALLHYYSVVLFMIAISEKHANLLKQQLIFQYVTCIFLLLNATFTFTPDIGGYNEEYLFG</sequence>
<dbReference type="RefSeq" id="XP_003141877.1">
    <property type="nucleotide sequence ID" value="XM_003141829.1"/>
</dbReference>
<name>A0A1S0TY79_LOALO</name>
<dbReference type="GeneID" id="9943703"/>
<feature type="transmembrane region" description="Helical" evidence="1">
    <location>
        <begin position="105"/>
        <end position="124"/>
    </location>
</feature>
<reference evidence="2" key="1">
    <citation type="submission" date="2012-04" db="EMBL/GenBank/DDBJ databases">
        <title>The Genome Sequence of Loa loa.</title>
        <authorList>
            <consortium name="The Broad Institute Genome Sequencing Platform"/>
            <consortium name="Broad Institute Genome Sequencing Center for Infectious Disease"/>
            <person name="Nutman T.B."/>
            <person name="Fink D.L."/>
            <person name="Russ C."/>
            <person name="Young S."/>
            <person name="Zeng Q."/>
            <person name="Gargeya S."/>
            <person name="Alvarado L."/>
            <person name="Berlin A."/>
            <person name="Chapman S.B."/>
            <person name="Chen Z."/>
            <person name="Freedman E."/>
            <person name="Gellesch M."/>
            <person name="Goldberg J."/>
            <person name="Griggs A."/>
            <person name="Gujja S."/>
            <person name="Heilman E.R."/>
            <person name="Heiman D."/>
            <person name="Howarth C."/>
            <person name="Mehta T."/>
            <person name="Neiman D."/>
            <person name="Pearson M."/>
            <person name="Roberts A."/>
            <person name="Saif S."/>
            <person name="Shea T."/>
            <person name="Shenoy N."/>
            <person name="Sisk P."/>
            <person name="Stolte C."/>
            <person name="Sykes S."/>
            <person name="White J."/>
            <person name="Yandava C."/>
            <person name="Haas B."/>
            <person name="Henn M.R."/>
            <person name="Nusbaum C."/>
            <person name="Birren B."/>
        </authorList>
    </citation>
    <scope>NUCLEOTIDE SEQUENCE [LARGE SCALE GENOMIC DNA]</scope>
</reference>
<dbReference type="InParanoid" id="A0A1S0TY79"/>
<keyword evidence="1" id="KW-0812">Transmembrane</keyword>
<dbReference type="EMBL" id="JH712117">
    <property type="protein sequence ID" value="EFO22195.1"/>
    <property type="molecule type" value="Genomic_DNA"/>
</dbReference>
<dbReference type="AlphaFoldDB" id="A0A1S0TY79"/>
<keyword evidence="1" id="KW-0472">Membrane</keyword>
<proteinExistence type="predicted"/>
<dbReference type="KEGG" id="loa:LOAG_06293"/>
<organism evidence="2">
    <name type="scientific">Loa loa</name>
    <name type="common">Eye worm</name>
    <name type="synonym">Filaria loa</name>
    <dbReference type="NCBI Taxonomy" id="7209"/>
    <lineage>
        <taxon>Eukaryota</taxon>
        <taxon>Metazoa</taxon>
        <taxon>Ecdysozoa</taxon>
        <taxon>Nematoda</taxon>
        <taxon>Chromadorea</taxon>
        <taxon>Rhabditida</taxon>
        <taxon>Spirurina</taxon>
        <taxon>Spiruromorpha</taxon>
        <taxon>Filarioidea</taxon>
        <taxon>Onchocercidae</taxon>
        <taxon>Loa</taxon>
    </lineage>
</organism>
<dbReference type="CTD" id="9943703"/>
<gene>
    <name evidence="2" type="ORF">LOAG_06293</name>
</gene>
<feature type="transmembrane region" description="Helical" evidence="1">
    <location>
        <begin position="35"/>
        <end position="55"/>
    </location>
</feature>
<keyword evidence="1" id="KW-1133">Transmembrane helix</keyword>